<evidence type="ECO:0000313" key="3">
    <source>
        <dbReference type="Proteomes" id="UP000634136"/>
    </source>
</evidence>
<dbReference type="SUPFAM" id="SSF81383">
    <property type="entry name" value="F-box domain"/>
    <property type="match status" value="1"/>
</dbReference>
<dbReference type="InterPro" id="IPR015915">
    <property type="entry name" value="Kelch-typ_b-propeller"/>
</dbReference>
<gene>
    <name evidence="2" type="ORF">G2W53_043775</name>
</gene>
<accession>A0A834W594</accession>
<dbReference type="Gene3D" id="2.120.10.80">
    <property type="entry name" value="Kelch-type beta propeller"/>
    <property type="match status" value="1"/>
</dbReference>
<evidence type="ECO:0000313" key="2">
    <source>
        <dbReference type="EMBL" id="KAF7804664.1"/>
    </source>
</evidence>
<dbReference type="SMART" id="SM00612">
    <property type="entry name" value="Kelch"/>
    <property type="match status" value="2"/>
</dbReference>
<dbReference type="Pfam" id="PF00646">
    <property type="entry name" value="F-box"/>
    <property type="match status" value="1"/>
</dbReference>
<dbReference type="SUPFAM" id="SSF117281">
    <property type="entry name" value="Kelch motif"/>
    <property type="match status" value="1"/>
</dbReference>
<dbReference type="AlphaFoldDB" id="A0A834W594"/>
<protein>
    <submittedName>
        <fullName evidence="2">F-box/kelch-repeat protein OR23</fullName>
    </submittedName>
</protein>
<keyword evidence="3" id="KW-1185">Reference proteome</keyword>
<dbReference type="InterPro" id="IPR036047">
    <property type="entry name" value="F-box-like_dom_sf"/>
</dbReference>
<feature type="domain" description="F-box" evidence="1">
    <location>
        <begin position="29"/>
        <end position="64"/>
    </location>
</feature>
<proteinExistence type="predicted"/>
<dbReference type="EMBL" id="JAAIUW010000013">
    <property type="protein sequence ID" value="KAF7804664.1"/>
    <property type="molecule type" value="Genomic_DNA"/>
</dbReference>
<name>A0A834W594_9FABA</name>
<dbReference type="PANTHER" id="PTHR47850:SF1">
    <property type="entry name" value="F-BOX_KELCH-REPEAT PROTEIN OR23"/>
    <property type="match status" value="1"/>
</dbReference>
<dbReference type="InterPro" id="IPR001810">
    <property type="entry name" value="F-box_dom"/>
</dbReference>
<dbReference type="PANTHER" id="PTHR47850">
    <property type="entry name" value="F-BOX/KELCH-REPEAT PROTEIN OR23"/>
    <property type="match status" value="1"/>
</dbReference>
<organism evidence="2 3">
    <name type="scientific">Senna tora</name>
    <dbReference type="NCBI Taxonomy" id="362788"/>
    <lineage>
        <taxon>Eukaryota</taxon>
        <taxon>Viridiplantae</taxon>
        <taxon>Streptophyta</taxon>
        <taxon>Embryophyta</taxon>
        <taxon>Tracheophyta</taxon>
        <taxon>Spermatophyta</taxon>
        <taxon>Magnoliopsida</taxon>
        <taxon>eudicotyledons</taxon>
        <taxon>Gunneridae</taxon>
        <taxon>Pentapetalae</taxon>
        <taxon>rosids</taxon>
        <taxon>fabids</taxon>
        <taxon>Fabales</taxon>
        <taxon>Fabaceae</taxon>
        <taxon>Caesalpinioideae</taxon>
        <taxon>Cassia clade</taxon>
        <taxon>Senna</taxon>
    </lineage>
</organism>
<dbReference type="OrthoDB" id="45365at2759"/>
<dbReference type="InterPro" id="IPR006652">
    <property type="entry name" value="Kelch_1"/>
</dbReference>
<dbReference type="Proteomes" id="UP000634136">
    <property type="component" value="Unassembled WGS sequence"/>
</dbReference>
<reference evidence="2" key="1">
    <citation type="submission" date="2020-09" db="EMBL/GenBank/DDBJ databases">
        <title>Genome-Enabled Discovery of Anthraquinone Biosynthesis in Senna tora.</title>
        <authorList>
            <person name="Kang S.-H."/>
            <person name="Pandey R.P."/>
            <person name="Lee C.-M."/>
            <person name="Sim J.-S."/>
            <person name="Jeong J.-T."/>
            <person name="Choi B.-S."/>
            <person name="Jung M."/>
            <person name="Ginzburg D."/>
            <person name="Zhao K."/>
            <person name="Won S.Y."/>
            <person name="Oh T.-J."/>
            <person name="Yu Y."/>
            <person name="Kim N.-H."/>
            <person name="Lee O.R."/>
            <person name="Lee T.-H."/>
            <person name="Bashyal P."/>
            <person name="Kim T.-S."/>
            <person name="Lee W.-H."/>
            <person name="Kawkins C."/>
            <person name="Kim C.-K."/>
            <person name="Kim J.S."/>
            <person name="Ahn B.O."/>
            <person name="Rhee S.Y."/>
            <person name="Sohng J.K."/>
        </authorList>
    </citation>
    <scope>NUCLEOTIDE SEQUENCE</scope>
    <source>
        <tissue evidence="2">Leaf</tissue>
    </source>
</reference>
<comment type="caution">
    <text evidence="2">The sequence shown here is derived from an EMBL/GenBank/DDBJ whole genome shotgun (WGS) entry which is preliminary data.</text>
</comment>
<evidence type="ECO:0000259" key="1">
    <source>
        <dbReference type="Pfam" id="PF00646"/>
    </source>
</evidence>
<sequence length="425" mass="47826">MESRSGLRLRASTPPSILPAVDQAFTLIPGLPNDVAALILSFIPYSHHPRLKPTCKSWKLFLSSTTFISLRHHHRHLSHLLCIFPRDPSIASPFLFDPHSHAWCPLPTMPCDPHVYGLCNFTSISVGPHLYVLGGSLFDTRSFPLDRPSPTSSTFRFNFYDFSWERIASMLTPRGSFACVALPDSDQILVAGGGSRHTLFSAAGNRIRSVERYDIGKDEWVAMDELPSLRAGCVGFLVGNGLEDRREFWVMGGHGASRTISGIFPVDEYCRNAVVMELKNGSDDGTWREVGGMWKEGERMRSGKIVVVENQDLGCPGVFMLDGNEILRYDMSSNHWVFESRVPRRAPCDSSFGFVVLEGELYVMAHLYFEDLTETPKSRQQHRRGGTLYIQIYHPKKKMWRSLVTKSPFDYAVDMNTVVLSSICL</sequence>